<dbReference type="EMBL" id="AP009153">
    <property type="protein sequence ID" value="BAH40382.1"/>
    <property type="molecule type" value="Genomic_DNA"/>
</dbReference>
<dbReference type="PANTHER" id="PTHR43877">
    <property type="entry name" value="AMINOALKYLPHOSPHONATE N-ACETYLTRANSFERASE-RELATED-RELATED"/>
    <property type="match status" value="1"/>
</dbReference>
<dbReference type="Proteomes" id="UP000002209">
    <property type="component" value="Chromosome"/>
</dbReference>
<dbReference type="GO" id="GO:0016747">
    <property type="term" value="F:acyltransferase activity, transferring groups other than amino-acyl groups"/>
    <property type="evidence" value="ECO:0007669"/>
    <property type="project" value="InterPro"/>
</dbReference>
<name>C1AD05_GEMAT</name>
<dbReference type="CDD" id="cd04301">
    <property type="entry name" value="NAT_SF"/>
    <property type="match status" value="1"/>
</dbReference>
<dbReference type="InterPro" id="IPR000182">
    <property type="entry name" value="GNAT_dom"/>
</dbReference>
<evidence type="ECO:0000313" key="5">
    <source>
        <dbReference type="Proteomes" id="UP000002209"/>
    </source>
</evidence>
<keyword evidence="5" id="KW-1185">Reference proteome</keyword>
<feature type="domain" description="N-acetyltransferase" evidence="3">
    <location>
        <begin position="11"/>
        <end position="158"/>
    </location>
</feature>
<evidence type="ECO:0000256" key="1">
    <source>
        <dbReference type="ARBA" id="ARBA00022679"/>
    </source>
</evidence>
<evidence type="ECO:0000259" key="3">
    <source>
        <dbReference type="PROSITE" id="PS51186"/>
    </source>
</evidence>
<accession>C1AD05</accession>
<organism evidence="4 5">
    <name type="scientific">Gemmatimonas aurantiaca (strain DSM 14586 / JCM 11422 / NBRC 100505 / T-27)</name>
    <dbReference type="NCBI Taxonomy" id="379066"/>
    <lineage>
        <taxon>Bacteria</taxon>
        <taxon>Pseudomonadati</taxon>
        <taxon>Gemmatimonadota</taxon>
        <taxon>Gemmatimonadia</taxon>
        <taxon>Gemmatimonadales</taxon>
        <taxon>Gemmatimonadaceae</taxon>
        <taxon>Gemmatimonas</taxon>
    </lineage>
</organism>
<dbReference type="Gene3D" id="3.40.630.30">
    <property type="match status" value="1"/>
</dbReference>
<dbReference type="InterPro" id="IPR016181">
    <property type="entry name" value="Acyl_CoA_acyltransferase"/>
</dbReference>
<dbReference type="HOGENOM" id="CLU_134449_0_0_0"/>
<dbReference type="KEGG" id="gau:GAU_3340"/>
<dbReference type="SUPFAM" id="SSF55729">
    <property type="entry name" value="Acyl-CoA N-acyltransferases (Nat)"/>
    <property type="match status" value="1"/>
</dbReference>
<dbReference type="PROSITE" id="PS51186">
    <property type="entry name" value="GNAT"/>
    <property type="match status" value="1"/>
</dbReference>
<dbReference type="eggNOG" id="COG0456">
    <property type="taxonomic scope" value="Bacteria"/>
</dbReference>
<evidence type="ECO:0000256" key="2">
    <source>
        <dbReference type="ARBA" id="ARBA00023315"/>
    </source>
</evidence>
<dbReference type="Pfam" id="PF00583">
    <property type="entry name" value="Acetyltransf_1"/>
    <property type="match status" value="1"/>
</dbReference>
<dbReference type="OrthoDB" id="9787920at2"/>
<dbReference type="RefSeq" id="WP_015895151.1">
    <property type="nucleotide sequence ID" value="NC_012489.1"/>
</dbReference>
<proteinExistence type="predicted"/>
<keyword evidence="1 4" id="KW-0808">Transferase</keyword>
<sequence>MLHHSPSAPSPTLSRITTADDADWCATLMAGSDPWVTLGRTFAQSLAIMQDPAREVFLAMVDGERVGFVVLWMAGPFSGYLQSLCLAPAWRGRGIGGAVLALAEAWVFERSPNVFLCVSSFNPDARRLYERAGYTLVGELPEFMVAGHSEYLFRKTRGPLSSVQG</sequence>
<evidence type="ECO:0000313" key="4">
    <source>
        <dbReference type="EMBL" id="BAH40382.1"/>
    </source>
</evidence>
<protein>
    <submittedName>
        <fullName evidence="4">Putative acetyltransferase</fullName>
    </submittedName>
</protein>
<dbReference type="STRING" id="379066.GAU_3340"/>
<reference evidence="5" key="1">
    <citation type="submission" date="2006-03" db="EMBL/GenBank/DDBJ databases">
        <title>Complete genome sequence of Gemmatimonas aurantiaca T-27 that represents a novel phylum Gemmatimonadetes.</title>
        <authorList>
            <person name="Takasaki K."/>
            <person name="Ichikawa N."/>
            <person name="Miura H."/>
            <person name="Matsushita S."/>
            <person name="Watanabe Y."/>
            <person name="Oguchi A."/>
            <person name="Ankai A."/>
            <person name="Yashiro I."/>
            <person name="Takahashi M."/>
            <person name="Terui Y."/>
            <person name="Fukui S."/>
            <person name="Yokoyama H."/>
            <person name="Tanikawa S."/>
            <person name="Hanada S."/>
            <person name="Kamagata Y."/>
            <person name="Fujita N."/>
        </authorList>
    </citation>
    <scope>NUCLEOTIDE SEQUENCE [LARGE SCALE GENOMIC DNA]</scope>
    <source>
        <strain evidence="5">T-27 / DSM 14586 / JCM 11422 / NBRC 100505</strain>
    </source>
</reference>
<dbReference type="AlphaFoldDB" id="C1AD05"/>
<gene>
    <name evidence="4" type="ordered locus">GAU_3340</name>
</gene>
<dbReference type="InterPro" id="IPR050832">
    <property type="entry name" value="Bact_Acetyltransf"/>
</dbReference>
<keyword evidence="2" id="KW-0012">Acyltransferase</keyword>